<gene>
    <name evidence="1" type="ORF">Tam10B_1266</name>
</gene>
<dbReference type="EMBL" id="NEWD01000016">
    <property type="protein sequence ID" value="OXN00396.1"/>
    <property type="molecule type" value="Genomic_DNA"/>
</dbReference>
<reference evidence="1 2" key="1">
    <citation type="submission" date="2017-05" db="EMBL/GenBank/DDBJ databases">
        <title>Bifidobacterium vansinderenii sp. nov.</title>
        <authorList>
            <person name="Lugli G.A."/>
            <person name="Duranti S."/>
            <person name="Mangifesta M."/>
        </authorList>
    </citation>
    <scope>NUCLEOTIDE SEQUENCE [LARGE SCALE GENOMIC DNA]</scope>
    <source>
        <strain evidence="1 2">Tam10B</strain>
    </source>
</reference>
<comment type="caution">
    <text evidence="1">The sequence shown here is derived from an EMBL/GenBank/DDBJ whole genome shotgun (WGS) entry which is preliminary data.</text>
</comment>
<name>A0A229VXX7_9BIFI</name>
<keyword evidence="2" id="KW-1185">Reference proteome</keyword>
<protein>
    <submittedName>
        <fullName evidence="1">Uncharacterized protein</fullName>
    </submittedName>
</protein>
<evidence type="ECO:0000313" key="1">
    <source>
        <dbReference type="EMBL" id="OXN00396.1"/>
    </source>
</evidence>
<proteinExistence type="predicted"/>
<dbReference type="AlphaFoldDB" id="A0A229VXX7"/>
<dbReference type="RefSeq" id="WP_093960421.1">
    <property type="nucleotide sequence ID" value="NZ_NEWD01000016.1"/>
</dbReference>
<sequence length="115" mass="12767">MEKRIGNWSAIRVSGKHGIGESGQSLRSEVSDFARGCCGIDPDRLDLTAATREFREALNAQIAHCGYRVKGNDLYRVSDDAWPLSTFIETEEWSFADYEDVIHSNIIGGRDGATE</sequence>
<dbReference type="Proteomes" id="UP000215433">
    <property type="component" value="Unassembled WGS sequence"/>
</dbReference>
<accession>A0A229VXX7</accession>
<evidence type="ECO:0000313" key="2">
    <source>
        <dbReference type="Proteomes" id="UP000215433"/>
    </source>
</evidence>
<organism evidence="1 2">
    <name type="scientific">Bifidobacterium vansinderenii</name>
    <dbReference type="NCBI Taxonomy" id="1984871"/>
    <lineage>
        <taxon>Bacteria</taxon>
        <taxon>Bacillati</taxon>
        <taxon>Actinomycetota</taxon>
        <taxon>Actinomycetes</taxon>
        <taxon>Bifidobacteriales</taxon>
        <taxon>Bifidobacteriaceae</taxon>
        <taxon>Bifidobacterium</taxon>
    </lineage>
</organism>